<feature type="region of interest" description="Disordered" evidence="1">
    <location>
        <begin position="50"/>
        <end position="126"/>
    </location>
</feature>
<sequence>MACVAAGAGSDTAAPVPSSTRYTCLGGIRREDWVADFDLDAWGGYAFPSCPGSPGQLVRAPESAELSQERSDGVGDAPSAAPPRGADTDKTRCALTNARRDREPDDTPDRGCRTPPGQGSARRTEA</sequence>
<evidence type="ECO:0000313" key="2">
    <source>
        <dbReference type="EMBL" id="GID73999.1"/>
    </source>
</evidence>
<protein>
    <recommendedName>
        <fullName evidence="4">Secreted protein</fullName>
    </recommendedName>
</protein>
<dbReference type="Proteomes" id="UP000609879">
    <property type="component" value="Unassembled WGS sequence"/>
</dbReference>
<organism evidence="2 3">
    <name type="scientific">Paractinoplanes deccanensis</name>
    <dbReference type="NCBI Taxonomy" id="113561"/>
    <lineage>
        <taxon>Bacteria</taxon>
        <taxon>Bacillati</taxon>
        <taxon>Actinomycetota</taxon>
        <taxon>Actinomycetes</taxon>
        <taxon>Micromonosporales</taxon>
        <taxon>Micromonosporaceae</taxon>
        <taxon>Paractinoplanes</taxon>
    </lineage>
</organism>
<name>A0ABQ3Y1W9_9ACTN</name>
<feature type="compositionally biased region" description="Basic and acidic residues" evidence="1">
    <location>
        <begin position="86"/>
        <end position="112"/>
    </location>
</feature>
<keyword evidence="3" id="KW-1185">Reference proteome</keyword>
<evidence type="ECO:0000256" key="1">
    <source>
        <dbReference type="SAM" id="MobiDB-lite"/>
    </source>
</evidence>
<comment type="caution">
    <text evidence="2">The sequence shown here is derived from an EMBL/GenBank/DDBJ whole genome shotgun (WGS) entry which is preliminary data.</text>
</comment>
<proteinExistence type="predicted"/>
<accession>A0ABQ3Y1W9</accession>
<dbReference type="EMBL" id="BOMI01000045">
    <property type="protein sequence ID" value="GID73999.1"/>
    <property type="molecule type" value="Genomic_DNA"/>
</dbReference>
<evidence type="ECO:0000313" key="3">
    <source>
        <dbReference type="Proteomes" id="UP000609879"/>
    </source>
</evidence>
<gene>
    <name evidence="2" type="ORF">Ade02nite_26400</name>
</gene>
<evidence type="ECO:0008006" key="4">
    <source>
        <dbReference type="Google" id="ProtNLM"/>
    </source>
</evidence>
<reference evidence="2 3" key="1">
    <citation type="submission" date="2021-01" db="EMBL/GenBank/DDBJ databases">
        <title>Whole genome shotgun sequence of Actinoplanes deccanensis NBRC 13994.</title>
        <authorList>
            <person name="Komaki H."/>
            <person name="Tamura T."/>
        </authorList>
    </citation>
    <scope>NUCLEOTIDE SEQUENCE [LARGE SCALE GENOMIC DNA]</scope>
    <source>
        <strain evidence="2 3">NBRC 13994</strain>
    </source>
</reference>